<proteinExistence type="predicted"/>
<dbReference type="AlphaFoldDB" id="B8JDN8"/>
<accession>B8JDN8</accession>
<name>B8JDN8_ANAD2</name>
<keyword evidence="3" id="KW-1185">Reference proteome</keyword>
<gene>
    <name evidence="2" type="ordered locus">A2cp1_0779</name>
</gene>
<evidence type="ECO:0000313" key="2">
    <source>
        <dbReference type="EMBL" id="ACL64133.1"/>
    </source>
</evidence>
<feature type="region of interest" description="Disordered" evidence="1">
    <location>
        <begin position="1"/>
        <end position="32"/>
    </location>
</feature>
<organism evidence="2 3">
    <name type="scientific">Anaeromyxobacter dehalogenans (strain ATCC BAA-258 / DSM 21875 / 2CP-1)</name>
    <dbReference type="NCBI Taxonomy" id="455488"/>
    <lineage>
        <taxon>Bacteria</taxon>
        <taxon>Pseudomonadati</taxon>
        <taxon>Myxococcota</taxon>
        <taxon>Myxococcia</taxon>
        <taxon>Myxococcales</taxon>
        <taxon>Cystobacterineae</taxon>
        <taxon>Anaeromyxobacteraceae</taxon>
        <taxon>Anaeromyxobacter</taxon>
    </lineage>
</organism>
<dbReference type="Proteomes" id="UP000007089">
    <property type="component" value="Chromosome"/>
</dbReference>
<dbReference type="HOGENOM" id="CLU_538328_0_0_7"/>
<sequence>MPSRKSAGTVKAGKRASLKKAPVERKPPATPAHDLLADPLLGVALQGGAREWLDLPGVLEALGKDEIEGFSALQAHQQHAWHAFLVQLAAIALHRAEERSPRLKAARWRELLAALTKGRHEPWTLVVPDLPRPAFLQPPVLDGTLDGFKARLARSDELDLLVTSKNHDVKAARAANARPEHWVYALVSLQTMQGFSGRSNYGIARMNGGAGSRPGLGLAPGHALGARFRRDTAAALEARDAIRGPRGYKARGGIALLWLEPWDGKSALTPGDLDPLFIEICRRVRLDLVDGMIGAHTVGSANARIDAGDLRGNTGDPWTPVQKAESKPYTATEAGFSYRVLHRLLGDDYQPGVAQVPRRGDSEVEIVATVLARGMGKTAGFHERRVPVPGDLLPWLADAGRRALLGAFAGQRVQLAADVQRHVLKPAVLAYLQGAPDELNFKDRRAGAWLEAHDAEVDRIFFERLWADLSRDAERALAEWARTVLDLARAQLQSAFEDAPVPIARRYRAIAAAERVFEGAARKHVKLAFDPEKEQRHEA</sequence>
<dbReference type="KEGG" id="acp:A2cp1_0779"/>
<dbReference type="EMBL" id="CP001359">
    <property type="protein sequence ID" value="ACL64133.1"/>
    <property type="molecule type" value="Genomic_DNA"/>
</dbReference>
<dbReference type="InterPro" id="IPR013381">
    <property type="entry name" value="CRISPR-assoc_prot_Cse1"/>
</dbReference>
<protein>
    <submittedName>
        <fullName evidence="2">CRISPR-associated protein, Cse1 family</fullName>
    </submittedName>
</protein>
<reference evidence="2" key="1">
    <citation type="submission" date="2009-01" db="EMBL/GenBank/DDBJ databases">
        <title>Complete sequence of Anaeromyxobacter dehalogenans 2CP-1.</title>
        <authorList>
            <consortium name="US DOE Joint Genome Institute"/>
            <person name="Lucas S."/>
            <person name="Copeland A."/>
            <person name="Lapidus A."/>
            <person name="Glavina del Rio T."/>
            <person name="Dalin E."/>
            <person name="Tice H."/>
            <person name="Bruce D."/>
            <person name="Goodwin L."/>
            <person name="Pitluck S."/>
            <person name="Saunders E."/>
            <person name="Brettin T."/>
            <person name="Detter J.C."/>
            <person name="Han C."/>
            <person name="Larimer F."/>
            <person name="Land M."/>
            <person name="Hauser L."/>
            <person name="Kyrpides N."/>
            <person name="Ovchinnikova G."/>
            <person name="Beliaev A.S."/>
            <person name="Richardson P."/>
        </authorList>
    </citation>
    <scope>NUCLEOTIDE SEQUENCE</scope>
    <source>
        <strain evidence="2">2CP-1</strain>
    </source>
</reference>
<evidence type="ECO:0000313" key="3">
    <source>
        <dbReference type="Proteomes" id="UP000007089"/>
    </source>
</evidence>
<evidence type="ECO:0000256" key="1">
    <source>
        <dbReference type="SAM" id="MobiDB-lite"/>
    </source>
</evidence>
<dbReference type="NCBIfam" id="TIGR02547">
    <property type="entry name" value="casA_cse1"/>
    <property type="match status" value="1"/>
</dbReference>